<dbReference type="EMBL" id="FXAN01000039">
    <property type="protein sequence ID" value="SMF99222.1"/>
    <property type="molecule type" value="Genomic_DNA"/>
</dbReference>
<name>A0A238H1Y3_9BURK</name>
<protein>
    <submittedName>
        <fullName evidence="2">Uncharacterized protein</fullName>
    </submittedName>
</protein>
<evidence type="ECO:0000256" key="1">
    <source>
        <dbReference type="SAM" id="MobiDB-lite"/>
    </source>
</evidence>
<sequence>MIRAGLWSSTQRRIGQARSSGSASAHSRVAGGAEKRSIIPSVTATHAAVAHPGAFGR</sequence>
<feature type="compositionally biased region" description="Low complexity" evidence="1">
    <location>
        <begin position="12"/>
        <end position="32"/>
    </location>
</feature>
<gene>
    <name evidence="2" type="ORF">BSIN_2443</name>
</gene>
<reference evidence="2 3" key="1">
    <citation type="submission" date="2017-04" db="EMBL/GenBank/DDBJ databases">
        <authorList>
            <person name="Afonso C.L."/>
            <person name="Miller P.J."/>
            <person name="Scott M.A."/>
            <person name="Spackman E."/>
            <person name="Goraichik I."/>
            <person name="Dimitrov K.M."/>
            <person name="Suarez D.L."/>
            <person name="Swayne D.E."/>
        </authorList>
    </citation>
    <scope>NUCLEOTIDE SEQUENCE [LARGE SCALE GENOMIC DNA]</scope>
    <source>
        <strain evidence="2">LMG 28154</strain>
    </source>
</reference>
<dbReference type="AlphaFoldDB" id="A0A238H1Y3"/>
<evidence type="ECO:0000313" key="2">
    <source>
        <dbReference type="EMBL" id="SMF99222.1"/>
    </source>
</evidence>
<feature type="region of interest" description="Disordered" evidence="1">
    <location>
        <begin position="1"/>
        <end position="37"/>
    </location>
</feature>
<dbReference type="Proteomes" id="UP000198460">
    <property type="component" value="Unassembled WGS sequence"/>
</dbReference>
<evidence type="ECO:0000313" key="3">
    <source>
        <dbReference type="Proteomes" id="UP000198460"/>
    </source>
</evidence>
<organism evidence="2 3">
    <name type="scientific">Burkholderia singularis</name>
    <dbReference type="NCBI Taxonomy" id="1503053"/>
    <lineage>
        <taxon>Bacteria</taxon>
        <taxon>Pseudomonadati</taxon>
        <taxon>Pseudomonadota</taxon>
        <taxon>Betaproteobacteria</taxon>
        <taxon>Burkholderiales</taxon>
        <taxon>Burkholderiaceae</taxon>
        <taxon>Burkholderia</taxon>
        <taxon>pseudomallei group</taxon>
    </lineage>
</organism>
<accession>A0A238H1Y3</accession>
<proteinExistence type="predicted"/>